<sequence>MTDYLSFLGSCVAATESSVDTIERSITNLEPGVTDLPRLTKVLANEHLYLLLPDPLLQEYKIELADSLVPQINTLVERAEEVIQRDEKKMKSLEERLAIIRANKNPTDPDALQTKSANARNATATAFPSSSSSAVAAAKHVPTPTFDTKSLNPAHRRKMVMLKGRRERLEKELARLG</sequence>
<comment type="caution">
    <text evidence="1">The sequence shown here is derived from an EMBL/GenBank/DDBJ whole genome shotgun (WGS) entry which is preliminary data.</text>
</comment>
<proteinExistence type="predicted"/>
<accession>A0ACC2VGV0</accession>
<organism evidence="1 2">
    <name type="scientific">Naganishia friedmannii</name>
    <dbReference type="NCBI Taxonomy" id="89922"/>
    <lineage>
        <taxon>Eukaryota</taxon>
        <taxon>Fungi</taxon>
        <taxon>Dikarya</taxon>
        <taxon>Basidiomycota</taxon>
        <taxon>Agaricomycotina</taxon>
        <taxon>Tremellomycetes</taxon>
        <taxon>Filobasidiales</taxon>
        <taxon>Filobasidiaceae</taxon>
        <taxon>Naganishia</taxon>
    </lineage>
</organism>
<reference evidence="1" key="1">
    <citation type="submission" date="2023-04" db="EMBL/GenBank/DDBJ databases">
        <title>Draft Genome sequencing of Naganishia species isolated from polar environments using Oxford Nanopore Technology.</title>
        <authorList>
            <person name="Leo P."/>
            <person name="Venkateswaran K."/>
        </authorList>
    </citation>
    <scope>NUCLEOTIDE SEQUENCE</scope>
    <source>
        <strain evidence="1">MNA-CCFEE 5423</strain>
    </source>
</reference>
<evidence type="ECO:0000313" key="1">
    <source>
        <dbReference type="EMBL" id="KAJ9098283.1"/>
    </source>
</evidence>
<dbReference type="Proteomes" id="UP001227268">
    <property type="component" value="Unassembled WGS sequence"/>
</dbReference>
<name>A0ACC2VGV0_9TREE</name>
<protein>
    <submittedName>
        <fullName evidence="1">Uncharacterized protein</fullName>
    </submittedName>
</protein>
<evidence type="ECO:0000313" key="2">
    <source>
        <dbReference type="Proteomes" id="UP001227268"/>
    </source>
</evidence>
<gene>
    <name evidence="1" type="ORF">QFC21_004612</name>
</gene>
<keyword evidence="2" id="KW-1185">Reference proteome</keyword>
<dbReference type="EMBL" id="JASBWT010000015">
    <property type="protein sequence ID" value="KAJ9098283.1"/>
    <property type="molecule type" value="Genomic_DNA"/>
</dbReference>